<gene>
    <name evidence="1" type="ORF">BK049_06480</name>
</gene>
<reference evidence="1 2" key="1">
    <citation type="submission" date="2016-10" db="EMBL/GenBank/DDBJ databases">
        <title>Whole genome sequence of hyper active fibrinolysis bacterium Bacillus pumilus strain VV3 isolated from fermented rice.</title>
        <authorList>
            <person name="Mariadas V.A."/>
            <person name="Vijayaraghavan P."/>
            <person name="Dhandapani V."/>
        </authorList>
    </citation>
    <scope>NUCLEOTIDE SEQUENCE [LARGE SCALE GENOMIC DNA]</scope>
    <source>
        <strain evidence="1 2">VV3</strain>
    </source>
</reference>
<protein>
    <submittedName>
        <fullName evidence="1">Uncharacterized protein</fullName>
    </submittedName>
</protein>
<organism evidence="1 2">
    <name type="scientific">Bacillus xiamenensis</name>
    <dbReference type="NCBI Taxonomy" id="1178537"/>
    <lineage>
        <taxon>Bacteria</taxon>
        <taxon>Bacillati</taxon>
        <taxon>Bacillota</taxon>
        <taxon>Bacilli</taxon>
        <taxon>Bacillales</taxon>
        <taxon>Bacillaceae</taxon>
        <taxon>Bacillus</taxon>
    </lineage>
</organism>
<sequence length="60" mass="6808">MGGIISSIHLISDQMTVFSEKMIDDKNECAYNKVTFQKVKSNSTVWNKRSGSSPNKRLKE</sequence>
<proteinExistence type="predicted"/>
<dbReference type="EMBL" id="CP017786">
    <property type="protein sequence ID" value="AOZ88375.1"/>
    <property type="molecule type" value="Genomic_DNA"/>
</dbReference>
<accession>A0AAC9NC26</accession>
<dbReference type="KEGG" id="bxi:BK049_06480"/>
<dbReference type="AlphaFoldDB" id="A0AAC9NC26"/>
<evidence type="ECO:0000313" key="2">
    <source>
        <dbReference type="Proteomes" id="UP000177709"/>
    </source>
</evidence>
<name>A0AAC9NC26_9BACI</name>
<dbReference type="Proteomes" id="UP000177709">
    <property type="component" value="Chromosome"/>
</dbReference>
<evidence type="ECO:0000313" key="1">
    <source>
        <dbReference type="EMBL" id="AOZ88375.1"/>
    </source>
</evidence>